<protein>
    <submittedName>
        <fullName evidence="3">DUF1570 domain-containing protein</fullName>
    </submittedName>
</protein>
<reference evidence="3" key="1">
    <citation type="submission" date="2022-06" db="EMBL/GenBank/DDBJ databases">
        <title>Aeoliella straminimaris, a novel planctomycete from sediments.</title>
        <authorList>
            <person name="Vitorino I.R."/>
            <person name="Lage O.M."/>
        </authorList>
    </citation>
    <scope>NUCLEOTIDE SEQUENCE</scope>
    <source>
        <strain evidence="3">ICT_H6.2</strain>
    </source>
</reference>
<evidence type="ECO:0000259" key="2">
    <source>
        <dbReference type="Pfam" id="PF07607"/>
    </source>
</evidence>
<evidence type="ECO:0000313" key="4">
    <source>
        <dbReference type="Proteomes" id="UP001155241"/>
    </source>
</evidence>
<proteinExistence type="predicted"/>
<dbReference type="InterPro" id="IPR006311">
    <property type="entry name" value="TAT_signal"/>
</dbReference>
<organism evidence="3 4">
    <name type="scientific">Aeoliella straminimaris</name>
    <dbReference type="NCBI Taxonomy" id="2954799"/>
    <lineage>
        <taxon>Bacteria</taxon>
        <taxon>Pseudomonadati</taxon>
        <taxon>Planctomycetota</taxon>
        <taxon>Planctomycetia</taxon>
        <taxon>Pirellulales</taxon>
        <taxon>Lacipirellulaceae</taxon>
        <taxon>Aeoliella</taxon>
    </lineage>
</organism>
<dbReference type="PROSITE" id="PS51257">
    <property type="entry name" value="PROKAR_LIPOPROTEIN"/>
    <property type="match status" value="1"/>
</dbReference>
<comment type="caution">
    <text evidence="3">The sequence shown here is derived from an EMBL/GenBank/DDBJ whole genome shotgun (WGS) entry which is preliminary data.</text>
</comment>
<dbReference type="PROSITE" id="PS51318">
    <property type="entry name" value="TAT"/>
    <property type="match status" value="1"/>
</dbReference>
<gene>
    <name evidence="3" type="ORF">NG895_15940</name>
</gene>
<dbReference type="Proteomes" id="UP001155241">
    <property type="component" value="Unassembled WGS sequence"/>
</dbReference>
<keyword evidence="4" id="KW-1185">Reference proteome</keyword>
<evidence type="ECO:0000313" key="3">
    <source>
        <dbReference type="EMBL" id="MCO6045401.1"/>
    </source>
</evidence>
<dbReference type="RefSeq" id="WP_252853515.1">
    <property type="nucleotide sequence ID" value="NZ_JAMXLR010000055.1"/>
</dbReference>
<feature type="domain" description="DUF1570" evidence="2">
    <location>
        <begin position="134"/>
        <end position="235"/>
    </location>
</feature>
<dbReference type="EMBL" id="JAMXLR010000055">
    <property type="protein sequence ID" value="MCO6045401.1"/>
    <property type="molecule type" value="Genomic_DNA"/>
</dbReference>
<accession>A0A9X2JH41</accession>
<sequence length="267" mass="31275">MQHISRRTFGKRVLAAGAVALGCGSGVTASASAVPNWIDQRQVGPFICQSAFPLVGHESLLTELAPLERELIRIFSLRPCNTPIYLHLMANKRQHMAYIRERFPEVPYRQALFIKQNNRASVFAYKNPELDIDVRHECTHALLHADLPMVPLWLDEGLAEYFEPAKEMRARHNPHLRKVKWDMQRNKLKSIAELEKEEELEDMTATDYRFSWAWVHYMLHGPVEAHRELWMYMNEIRSRTMPRPLSQRLAEAIPDLPRRFQQHFEQL</sequence>
<feature type="chain" id="PRO_5040724766" evidence="1">
    <location>
        <begin position="34"/>
        <end position="267"/>
    </location>
</feature>
<evidence type="ECO:0000256" key="1">
    <source>
        <dbReference type="SAM" id="SignalP"/>
    </source>
</evidence>
<name>A0A9X2JH41_9BACT</name>
<dbReference type="Pfam" id="PF07607">
    <property type="entry name" value="DUF1570"/>
    <property type="match status" value="1"/>
</dbReference>
<dbReference type="InterPro" id="IPR011464">
    <property type="entry name" value="DUF1570"/>
</dbReference>
<feature type="signal peptide" evidence="1">
    <location>
        <begin position="1"/>
        <end position="33"/>
    </location>
</feature>
<dbReference type="AlphaFoldDB" id="A0A9X2JH41"/>
<keyword evidence="1" id="KW-0732">Signal</keyword>